<dbReference type="PANTHER" id="PTHR43739:SF5">
    <property type="entry name" value="EXO-ALPHA-SIALIDASE"/>
    <property type="match status" value="1"/>
</dbReference>
<keyword evidence="1" id="KW-0677">Repeat</keyword>
<dbReference type="InterPro" id="IPR015943">
    <property type="entry name" value="WD40/YVTN_repeat-like_dom_sf"/>
</dbReference>
<reference evidence="5" key="1">
    <citation type="submission" date="2017-09" db="EMBL/GenBank/DDBJ databases">
        <title>Depth-based differentiation of microbial function through sediment-hosted aquifers and enrichment of novel symbionts in the deep terrestrial subsurface.</title>
        <authorList>
            <person name="Probst A.J."/>
            <person name="Ladd B."/>
            <person name="Jarett J.K."/>
            <person name="Geller-Mcgrath D.E."/>
            <person name="Sieber C.M.K."/>
            <person name="Emerson J.B."/>
            <person name="Anantharaman K."/>
            <person name="Thomas B.C."/>
            <person name="Malmstrom R."/>
            <person name="Stieglmeier M."/>
            <person name="Klingl A."/>
            <person name="Woyke T."/>
            <person name="Ryan C.M."/>
            <person name="Banfield J.F."/>
        </authorList>
    </citation>
    <scope>NUCLEOTIDE SEQUENCE [LARGE SCALE GENOMIC DNA]</scope>
</reference>
<evidence type="ECO:0000313" key="4">
    <source>
        <dbReference type="EMBL" id="PIX17730.1"/>
    </source>
</evidence>
<dbReference type="InterPro" id="IPR008965">
    <property type="entry name" value="CBM2/CBM3_carb-bd_dom_sf"/>
</dbReference>
<comment type="caution">
    <text evidence="4">The sequence shown here is derived from an EMBL/GenBank/DDBJ whole genome shotgun (WGS) entry which is preliminary data.</text>
</comment>
<dbReference type="SUPFAM" id="SSF49384">
    <property type="entry name" value="Carbohydrate-binding domain"/>
    <property type="match status" value="2"/>
</dbReference>
<feature type="domain" description="Sortilin N-terminal" evidence="3">
    <location>
        <begin position="416"/>
        <end position="526"/>
    </location>
</feature>
<dbReference type="InterPro" id="IPR013783">
    <property type="entry name" value="Ig-like_fold"/>
</dbReference>
<dbReference type="Proteomes" id="UP000229297">
    <property type="component" value="Unassembled WGS sequence"/>
</dbReference>
<dbReference type="GO" id="GO:0010411">
    <property type="term" value="P:xyloglucan metabolic process"/>
    <property type="evidence" value="ECO:0007669"/>
    <property type="project" value="TreeGrafter"/>
</dbReference>
<proteinExistence type="predicted"/>
<name>A0A2M7JEA7_9BACT</name>
<dbReference type="GO" id="GO:0030246">
    <property type="term" value="F:carbohydrate binding"/>
    <property type="evidence" value="ECO:0007669"/>
    <property type="project" value="InterPro"/>
</dbReference>
<evidence type="ECO:0000256" key="1">
    <source>
        <dbReference type="ARBA" id="ARBA00022737"/>
    </source>
</evidence>
<gene>
    <name evidence="4" type="ORF">COZ71_01755</name>
</gene>
<dbReference type="Gene3D" id="2.60.40.680">
    <property type="match status" value="2"/>
</dbReference>
<protein>
    <recommendedName>
        <fullName evidence="3">Sortilin N-terminal domain-containing protein</fullName>
    </recommendedName>
</protein>
<dbReference type="CDD" id="cd08547">
    <property type="entry name" value="Type_II_cohesin"/>
    <property type="match status" value="1"/>
</dbReference>
<sequence length="1779" mass="190325">MQTAKFIHKLMGLVLLLFMFMAASVYAGGGIEWTNINDGLPNDISISDLAVDPDNSSIIYAAVGSGGVYKTTNSGDNWIDITNGLDISSTKRYNGQGGYAMAVDSNNIYLGCSGRIFKCATNSTNWVDITGTMTISPWAALSIVVQSDGIYVGNDSGVYKSTNTGTSWVRMNSLSNCKVVTGTTTGNLYAFNYSGLLVTTDGGQSWGTVSSLSFSDLLVYQDAMYATTYNNILRSTNNGSTWGTITTGLPSQGISSSIVLAGHPATSSTLYARMRAHSSKGSALYKTTNGGGTWGTVTALSPSAQAQKILVTTNAVYVAGKGIHRSMNGGDNWTTINTGLPHLVDVSTIAVDPKATGTVYTTNNRGIFKSIDAGNSWSEKNSGLPITYSPNRWDGFCALIIDPNDSNTIYAGGNQMLYKSTNGGDNWGSITAGLSGGYVYINSIAIDPNNSQTIYIPAGWEAMYKSIDAGTTWSKITIPQGNINNLFIAPEDSSLLTYGNVWATNNNYNGNIYRSNNHGGSWTTIPVSSNLLLQGITLGTTASTIYAYGNLGYYQYTLGKILKTTNSGGTWTQISDEKVNSLIVNPDITGVLYAQGNDGVVKSIDDGKSWGETNHGLPINTGKLISATYGSVGSVTFVMDPARHNRFYLNYPPYGIYRGTDTNASPMPPTIHTPADGAKTSDQTPLVIGNSSPGSVVFVYDGTSTLMGTATTDSSGLFSLTSNNLNIGTHTINAIAVDRFGTSGTTSLSIIIVQGIAPTIDNPISSATNQATITITGIAENGATVVIYDNLIPIATVTSNGFYSHTITFDEGLHKLFVQSTNNNGVTAASNMVDLLIDTKAPQPPIITKPTNNSKIPADKLTISGYALGSSTVFIYLNSQEEGTCTSDANGNFSFTTTQAMDGVYEITVRVKNAVNTISPPSYPIKVTVGIPPIITNPVSGKTSKTTNLTISGNCNIGVDVGIYLDNVNIGTTTAPNGTFSYNLTTLTPGTHTVTAIAVKGTKHGSSNVVTLIISPDLPIDPIGVNISSPRGTEHPMSMDEDSKVGVHWQSLITISVPVVGSPTHVYLRYKGTDSIISNHSMTDDDNDGVYEYSFRPYPLHGDVPLDVIIEYGTVSIAPINIGSILIDPDGHVYNSVTKDKVTDAVVTCYYLSTTTTTWVVWDAWNYPFNNVPQINPQTTTTTNDCYYSFIVPAGKYYVQAVCPGYNLYQSGVLEVINDPVHHDVYMEPIPVLTSMKVFPQAVVFSPGGTYSFTATNCRDQYDRAMNDAACNWSCSTGSFSQQTNSSLTMFTAPMATGTYIITAATGSVSGTSSIIVRSPVNINVASANTYVRRGDVLTVDVAIENVVDLTAAKVVLSFDKTMLRAGTVSKGGFFNHDNTVTLLSNSNYNTIGSVELSGARFVNVGSLGVTGSGTLYSVSFTAIVDDPRGTITITEAALNDANQAVIVPKTISPLNIRYRFLGDFGTNTAQGYAHTPDGEIDYVDLMLFTSYWNNHDMRGDIASTRTAGIAPYFTPEPDGQVGFNDLTYFSAMWHWDHTRGTSSFAPLLAMRTGIPVPTTDPTVRMESALKQDEVCVDIVVENVTNLLSGHFIVVYDADRLEVGSVSSPYNSFRKDEAGMLDLSIYGLGNLLQSGTITQIIFKKKAASNGMPAVIYLRTVDLRLYQNGTVVPVSSPQIKQLLLPSDLNGAFCYPNPFVSGKGEQKITFDSLTQNARLRVYTIAGELVYDSGMQDTTDYNRKLPWFVKNDSHENVASGVYLYLITNPAGQTKTGKVGVVR</sequence>
<dbReference type="InterPro" id="IPR031778">
    <property type="entry name" value="Sortilin_N"/>
</dbReference>
<dbReference type="EMBL" id="PFIC01000050">
    <property type="protein sequence ID" value="PIX17730.1"/>
    <property type="molecule type" value="Genomic_DNA"/>
</dbReference>
<dbReference type="InterPro" id="IPR026444">
    <property type="entry name" value="Secre_tail"/>
</dbReference>
<feature type="chain" id="PRO_5014714665" description="Sortilin N-terminal domain-containing protein" evidence="2">
    <location>
        <begin position="28"/>
        <end position="1779"/>
    </location>
</feature>
<dbReference type="InterPro" id="IPR052025">
    <property type="entry name" value="Xyloglucanase_GH74"/>
</dbReference>
<dbReference type="Pfam" id="PF15902">
    <property type="entry name" value="Sortilin-Vps10"/>
    <property type="match status" value="1"/>
</dbReference>
<evidence type="ECO:0000256" key="2">
    <source>
        <dbReference type="SAM" id="SignalP"/>
    </source>
</evidence>
<evidence type="ECO:0000313" key="5">
    <source>
        <dbReference type="Proteomes" id="UP000229297"/>
    </source>
</evidence>
<evidence type="ECO:0000259" key="3">
    <source>
        <dbReference type="Pfam" id="PF15902"/>
    </source>
</evidence>
<dbReference type="PANTHER" id="PTHR43739">
    <property type="entry name" value="XYLOGLUCANASE (EUROFUNG)"/>
    <property type="match status" value="1"/>
</dbReference>
<accession>A0A2M7JEA7</accession>
<dbReference type="NCBIfam" id="TIGR04183">
    <property type="entry name" value="Por_Secre_tail"/>
    <property type="match status" value="1"/>
</dbReference>
<feature type="signal peptide" evidence="2">
    <location>
        <begin position="1"/>
        <end position="27"/>
    </location>
</feature>
<dbReference type="Gene3D" id="2.60.40.4070">
    <property type="match status" value="1"/>
</dbReference>
<organism evidence="4 5">
    <name type="scientific">Candidatus Desantisbacteria bacterium CG_4_8_14_3_um_filter_40_12</name>
    <dbReference type="NCBI Taxonomy" id="1974545"/>
    <lineage>
        <taxon>Bacteria</taxon>
        <taxon>Candidatus Desantisiibacteriota</taxon>
    </lineage>
</organism>
<dbReference type="Gene3D" id="2.60.40.10">
    <property type="entry name" value="Immunoglobulins"/>
    <property type="match status" value="4"/>
</dbReference>
<dbReference type="CDD" id="cd15482">
    <property type="entry name" value="Sialidase_non-viral"/>
    <property type="match status" value="1"/>
</dbReference>
<dbReference type="SUPFAM" id="SSF110296">
    <property type="entry name" value="Oligoxyloglucan reducing end-specific cellobiohydrolase"/>
    <property type="match status" value="2"/>
</dbReference>
<keyword evidence="2" id="KW-0732">Signal</keyword>
<dbReference type="Gene3D" id="2.60.40.1120">
    <property type="entry name" value="Carboxypeptidase-like, regulatory domain"/>
    <property type="match status" value="1"/>
</dbReference>
<dbReference type="Gene3D" id="2.130.10.10">
    <property type="entry name" value="YVTN repeat-like/Quinoprotein amine dehydrogenase"/>
    <property type="match status" value="4"/>
</dbReference>